<keyword evidence="7" id="KW-0862">Zinc</keyword>
<evidence type="ECO:0000256" key="11">
    <source>
        <dbReference type="ARBA" id="ARBA00047695"/>
    </source>
</evidence>
<dbReference type="SUPFAM" id="SSF161111">
    <property type="entry name" value="Cation efflux protein transmembrane domain-like"/>
    <property type="match status" value="1"/>
</dbReference>
<dbReference type="InterPro" id="IPR058533">
    <property type="entry name" value="Cation_efflux_TM"/>
</dbReference>
<dbReference type="NCBIfam" id="TIGR01297">
    <property type="entry name" value="CDF"/>
    <property type="match status" value="1"/>
</dbReference>
<feature type="transmembrane region" description="Helical" evidence="17">
    <location>
        <begin position="135"/>
        <end position="153"/>
    </location>
</feature>
<evidence type="ECO:0000259" key="19">
    <source>
        <dbReference type="Pfam" id="PF16916"/>
    </source>
</evidence>
<feature type="transmembrane region" description="Helical" evidence="17">
    <location>
        <begin position="100"/>
        <end position="123"/>
    </location>
</feature>
<evidence type="ECO:0000256" key="15">
    <source>
        <dbReference type="ARBA" id="ARBA00072262"/>
    </source>
</evidence>
<comment type="subcellular location">
    <subcellularLocation>
        <location evidence="1">Cell membrane</location>
        <topology evidence="1">Multi-pass membrane protein</topology>
    </subcellularLocation>
</comment>
<sequence>MTPDRAPRRPNPSHGDRGGESSRNAALMRWATYAAVGTASTLIVIKLVAWSLTGSLSLLSTLIDSVLDAAASLLNLFAVRVALEPADHDHRFGHGKAEPLAGLAQAAFIGGSALFLIVEAASRFLDPVPVTRSDVGIAVMVASIVLTLGLVAFQRHVVKRTRSVAISADSLHYTGDVLINGSVIVSLLLVSLGGFTWADPAFALAIALYLLYTAWTILRTALSLLMDKEFPEEDRLRILEIAREHGQVLDAHDLRTRSSGPQAFIQLHLEMDRDLPLWKAHAIADQVEHRIRRAFPDSEVLIHQDPSGIDEHHDQIVYDDGLEPDPADSARPASA</sequence>
<protein>
    <recommendedName>
        <fullName evidence="15">Cation-efflux pump FieF</fullName>
    </recommendedName>
    <alternativeName>
        <fullName evidence="14">Protein p34</fullName>
    </alternativeName>
</protein>
<dbReference type="Gene3D" id="3.30.70.1350">
    <property type="entry name" value="Cation efflux protein, cytoplasmic domain"/>
    <property type="match status" value="1"/>
</dbReference>
<evidence type="ECO:0000256" key="10">
    <source>
        <dbReference type="ARBA" id="ARBA00035584"/>
    </source>
</evidence>
<dbReference type="EMBL" id="WIVE01000074">
    <property type="protein sequence ID" value="MQX38153.1"/>
    <property type="molecule type" value="Genomic_DNA"/>
</dbReference>
<dbReference type="GO" id="GO:0015086">
    <property type="term" value="F:cadmium ion transmembrane transporter activity"/>
    <property type="evidence" value="ECO:0007669"/>
    <property type="project" value="TreeGrafter"/>
</dbReference>
<dbReference type="SUPFAM" id="SSF160240">
    <property type="entry name" value="Cation efflux protein cytoplasmic domain-like"/>
    <property type="match status" value="1"/>
</dbReference>
<dbReference type="InterPro" id="IPR027469">
    <property type="entry name" value="Cation_efflux_TMD_sf"/>
</dbReference>
<dbReference type="AlphaFoldDB" id="A0A7X2D4P9"/>
<evidence type="ECO:0000256" key="6">
    <source>
        <dbReference type="ARBA" id="ARBA00022692"/>
    </source>
</evidence>
<feature type="region of interest" description="Disordered" evidence="16">
    <location>
        <begin position="1"/>
        <end position="22"/>
    </location>
</feature>
<evidence type="ECO:0000259" key="18">
    <source>
        <dbReference type="Pfam" id="PF01545"/>
    </source>
</evidence>
<dbReference type="RefSeq" id="WP_153346325.1">
    <property type="nucleotide sequence ID" value="NZ_WIVE01000074.1"/>
</dbReference>
<evidence type="ECO:0000256" key="3">
    <source>
        <dbReference type="ARBA" id="ARBA00022448"/>
    </source>
</evidence>
<dbReference type="InterPro" id="IPR050291">
    <property type="entry name" value="CDF_Transporter"/>
</dbReference>
<keyword evidence="21" id="KW-1185">Reference proteome</keyword>
<evidence type="ECO:0000313" key="21">
    <source>
        <dbReference type="Proteomes" id="UP000434582"/>
    </source>
</evidence>
<evidence type="ECO:0000256" key="14">
    <source>
        <dbReference type="ARBA" id="ARBA00068882"/>
    </source>
</evidence>
<keyword evidence="7" id="KW-0406">Ion transport</keyword>
<comment type="subunit">
    <text evidence="13">Homodimer. The subunits are held together in a parallel orientation through zinc binding at the interface of the cytoplasmic domains.</text>
</comment>
<dbReference type="InterPro" id="IPR027470">
    <property type="entry name" value="Cation_efflux_CTD"/>
</dbReference>
<dbReference type="OrthoDB" id="9806522at2"/>
<feature type="transmembrane region" description="Helical" evidence="17">
    <location>
        <begin position="30"/>
        <end position="52"/>
    </location>
</feature>
<dbReference type="GO" id="GO:0015341">
    <property type="term" value="F:zinc efflux antiporter activity"/>
    <property type="evidence" value="ECO:0007669"/>
    <property type="project" value="TreeGrafter"/>
</dbReference>
<feature type="transmembrane region" description="Helical" evidence="17">
    <location>
        <begin position="173"/>
        <end position="195"/>
    </location>
</feature>
<evidence type="ECO:0000256" key="5">
    <source>
        <dbReference type="ARBA" id="ARBA00022496"/>
    </source>
</evidence>
<feature type="transmembrane region" description="Helical" evidence="17">
    <location>
        <begin position="58"/>
        <end position="79"/>
    </location>
</feature>
<feature type="domain" description="Cation efflux protein cytoplasmic" evidence="19">
    <location>
        <begin position="231"/>
        <end position="306"/>
    </location>
</feature>
<dbReference type="Pfam" id="PF16916">
    <property type="entry name" value="ZT_dimer"/>
    <property type="match status" value="1"/>
</dbReference>
<keyword evidence="5" id="KW-0410">Iron transport</keyword>
<comment type="similarity">
    <text evidence="2">Belongs to the cation diffusion facilitator (CDF) transporter (TC 2.A.4) family. FieF subfamily.</text>
</comment>
<evidence type="ECO:0000256" key="4">
    <source>
        <dbReference type="ARBA" id="ARBA00022475"/>
    </source>
</evidence>
<evidence type="ECO:0000256" key="16">
    <source>
        <dbReference type="SAM" id="MobiDB-lite"/>
    </source>
</evidence>
<dbReference type="FunFam" id="1.20.1510.10:FF:000001">
    <property type="entry name" value="Ferrous-iron efflux pump FieF"/>
    <property type="match status" value="1"/>
</dbReference>
<dbReference type="PANTHER" id="PTHR43840:SF41">
    <property type="entry name" value="CATION-EFFLUX PUMP FIEF"/>
    <property type="match status" value="1"/>
</dbReference>
<organism evidence="20 21">
    <name type="scientific">Roseospira navarrensis</name>
    <dbReference type="NCBI Taxonomy" id="140058"/>
    <lineage>
        <taxon>Bacteria</taxon>
        <taxon>Pseudomonadati</taxon>
        <taxon>Pseudomonadota</taxon>
        <taxon>Alphaproteobacteria</taxon>
        <taxon>Rhodospirillales</taxon>
        <taxon>Rhodospirillaceae</taxon>
        <taxon>Roseospira</taxon>
    </lineage>
</organism>
<keyword evidence="7" id="KW-0864">Zinc transport</keyword>
<keyword evidence="9 17" id="KW-0472">Membrane</keyword>
<name>A0A7X2D4P9_9PROT</name>
<evidence type="ECO:0000256" key="12">
    <source>
        <dbReference type="ARBA" id="ARBA00050984"/>
    </source>
</evidence>
<evidence type="ECO:0000256" key="1">
    <source>
        <dbReference type="ARBA" id="ARBA00004651"/>
    </source>
</evidence>
<evidence type="ECO:0000256" key="8">
    <source>
        <dbReference type="ARBA" id="ARBA00022989"/>
    </source>
</evidence>
<keyword evidence="3" id="KW-0813">Transport</keyword>
<comment type="caution">
    <text evidence="20">The sequence shown here is derived from an EMBL/GenBank/DDBJ whole genome shotgun (WGS) entry which is preliminary data.</text>
</comment>
<dbReference type="FunFam" id="3.30.70.1350:FF:000002">
    <property type="entry name" value="Ferrous-iron efflux pump FieF"/>
    <property type="match status" value="1"/>
</dbReference>
<dbReference type="Proteomes" id="UP000434582">
    <property type="component" value="Unassembled WGS sequence"/>
</dbReference>
<keyword evidence="6 17" id="KW-0812">Transmembrane</keyword>
<accession>A0A7X2D4P9</accession>
<dbReference type="InterPro" id="IPR002524">
    <property type="entry name" value="Cation_efflux"/>
</dbReference>
<dbReference type="GO" id="GO:0015093">
    <property type="term" value="F:ferrous iron transmembrane transporter activity"/>
    <property type="evidence" value="ECO:0007669"/>
    <property type="project" value="TreeGrafter"/>
</dbReference>
<reference evidence="20 21" key="1">
    <citation type="submission" date="2019-10" db="EMBL/GenBank/DDBJ databases">
        <title>Draft whole-genome sequence of the purple nonsulfur photosynthetic bacterium Roseospira navarrensis DSM 15114.</title>
        <authorList>
            <person name="Kyndt J.A."/>
            <person name="Meyer T.E."/>
        </authorList>
    </citation>
    <scope>NUCLEOTIDE SEQUENCE [LARGE SCALE GENOMIC DNA]</scope>
    <source>
        <strain evidence="20 21">DSM 15114</strain>
    </source>
</reference>
<dbReference type="GO" id="GO:0006882">
    <property type="term" value="P:intracellular zinc ion homeostasis"/>
    <property type="evidence" value="ECO:0007669"/>
    <property type="project" value="TreeGrafter"/>
</dbReference>
<dbReference type="PANTHER" id="PTHR43840">
    <property type="entry name" value="MITOCHONDRIAL METAL TRANSPORTER 1-RELATED"/>
    <property type="match status" value="1"/>
</dbReference>
<comment type="catalytic activity">
    <reaction evidence="10">
        <text>Fe(2+)(in) + H(+)(out) = Fe(2+)(out) + H(+)(in)</text>
        <dbReference type="Rhea" id="RHEA:29439"/>
        <dbReference type="ChEBI" id="CHEBI:15378"/>
        <dbReference type="ChEBI" id="CHEBI:29033"/>
    </reaction>
</comment>
<dbReference type="InterPro" id="IPR036837">
    <property type="entry name" value="Cation_efflux_CTD_sf"/>
</dbReference>
<keyword evidence="8 17" id="KW-1133">Transmembrane helix</keyword>
<evidence type="ECO:0000256" key="17">
    <source>
        <dbReference type="SAM" id="Phobius"/>
    </source>
</evidence>
<evidence type="ECO:0000256" key="2">
    <source>
        <dbReference type="ARBA" id="ARBA00010212"/>
    </source>
</evidence>
<evidence type="ECO:0000256" key="13">
    <source>
        <dbReference type="ARBA" id="ARBA00062926"/>
    </source>
</evidence>
<feature type="transmembrane region" description="Helical" evidence="17">
    <location>
        <begin position="201"/>
        <end position="218"/>
    </location>
</feature>
<comment type="catalytic activity">
    <reaction evidence="11">
        <text>Zn(2+)(in) + H(+)(out) = Zn(2+)(out) + H(+)(in)</text>
        <dbReference type="Rhea" id="RHEA:28839"/>
        <dbReference type="ChEBI" id="CHEBI:15378"/>
        <dbReference type="ChEBI" id="CHEBI:29105"/>
    </reaction>
</comment>
<evidence type="ECO:0000313" key="20">
    <source>
        <dbReference type="EMBL" id="MQX38153.1"/>
    </source>
</evidence>
<dbReference type="Gene3D" id="1.20.1510.10">
    <property type="entry name" value="Cation efflux protein transmembrane domain"/>
    <property type="match status" value="1"/>
</dbReference>
<keyword evidence="5" id="KW-0408">Iron</keyword>
<evidence type="ECO:0000256" key="7">
    <source>
        <dbReference type="ARBA" id="ARBA00022906"/>
    </source>
</evidence>
<comment type="catalytic activity">
    <reaction evidence="12">
        <text>Cd(2+)(in) + H(+)(out) = Cd(2+)(out) + H(+)(in)</text>
        <dbReference type="Rhea" id="RHEA:28739"/>
        <dbReference type="ChEBI" id="CHEBI:15378"/>
        <dbReference type="ChEBI" id="CHEBI:48775"/>
    </reaction>
</comment>
<gene>
    <name evidence="20" type="ORF">GHC57_16685</name>
</gene>
<keyword evidence="4" id="KW-1003">Cell membrane</keyword>
<feature type="domain" description="Cation efflux protein transmembrane" evidence="18">
    <location>
        <begin position="35"/>
        <end position="226"/>
    </location>
</feature>
<evidence type="ECO:0000256" key="9">
    <source>
        <dbReference type="ARBA" id="ARBA00023136"/>
    </source>
</evidence>
<proteinExistence type="inferred from homology"/>
<dbReference type="Pfam" id="PF01545">
    <property type="entry name" value="Cation_efflux"/>
    <property type="match status" value="1"/>
</dbReference>
<dbReference type="GO" id="GO:0005886">
    <property type="term" value="C:plasma membrane"/>
    <property type="evidence" value="ECO:0007669"/>
    <property type="project" value="UniProtKB-SubCell"/>
</dbReference>